<evidence type="ECO:0000313" key="1">
    <source>
        <dbReference type="Ensembl" id="ENSMSIP00000030463.1"/>
    </source>
</evidence>
<dbReference type="Proteomes" id="UP000694415">
    <property type="component" value="Unplaced"/>
</dbReference>
<accession>A0A8C6I2W0</accession>
<reference evidence="1" key="1">
    <citation type="submission" date="2025-08" db="UniProtKB">
        <authorList>
            <consortium name="Ensembl"/>
        </authorList>
    </citation>
    <scope>IDENTIFICATION</scope>
</reference>
<proteinExistence type="predicted"/>
<dbReference type="Ensembl" id="ENSMSIT00000038350.1">
    <property type="protein sequence ID" value="ENSMSIP00000030463.1"/>
    <property type="gene ID" value="ENSMSIG00000025501.1"/>
</dbReference>
<dbReference type="AlphaFoldDB" id="A0A8C6I2W0"/>
<name>A0A8C6I2W0_MUSSI</name>
<dbReference type="GeneTree" id="ENSGT00910000147166"/>
<sequence length="82" mass="8698">MIVLLGKIEIETFTKQIQTGGPVLMQTALRTTLLKDLMLALEKSVEIVTVPSTIRMDGCAEIGISMGARIAMTTGTAGTMSV</sequence>
<evidence type="ECO:0000313" key="2">
    <source>
        <dbReference type="Proteomes" id="UP000694415"/>
    </source>
</evidence>
<organism evidence="1 2">
    <name type="scientific">Mus spicilegus</name>
    <name type="common">Mound-building mouse</name>
    <dbReference type="NCBI Taxonomy" id="10103"/>
    <lineage>
        <taxon>Eukaryota</taxon>
        <taxon>Metazoa</taxon>
        <taxon>Chordata</taxon>
        <taxon>Craniata</taxon>
        <taxon>Vertebrata</taxon>
        <taxon>Euteleostomi</taxon>
        <taxon>Mammalia</taxon>
        <taxon>Eutheria</taxon>
        <taxon>Euarchontoglires</taxon>
        <taxon>Glires</taxon>
        <taxon>Rodentia</taxon>
        <taxon>Myomorpha</taxon>
        <taxon>Muroidea</taxon>
        <taxon>Muridae</taxon>
        <taxon>Murinae</taxon>
        <taxon>Mus</taxon>
        <taxon>Mus</taxon>
    </lineage>
</organism>
<keyword evidence="2" id="KW-1185">Reference proteome</keyword>
<protein>
    <submittedName>
        <fullName evidence="1">Uncharacterized protein</fullName>
    </submittedName>
</protein>
<reference evidence="1" key="2">
    <citation type="submission" date="2025-09" db="UniProtKB">
        <authorList>
            <consortium name="Ensembl"/>
        </authorList>
    </citation>
    <scope>IDENTIFICATION</scope>
</reference>